<comment type="function">
    <text evidence="1">SbcCD cleaves DNA hairpin structures. These structures can inhibit DNA replication and are intermediates in certain DNA recombination reactions. The complex acts as a 3'-&gt;5' double strand exonuclease that can open hairpins. It also has a 5' single-strand endonuclease activity.</text>
</comment>
<feature type="domain" description="Rad50/SbcC-type AAA" evidence="3">
    <location>
        <begin position="416"/>
        <end position="612"/>
    </location>
</feature>
<dbReference type="Pfam" id="PF00149">
    <property type="entry name" value="Metallophos"/>
    <property type="match status" value="1"/>
</dbReference>
<evidence type="ECO:0000259" key="3">
    <source>
        <dbReference type="Pfam" id="PF13476"/>
    </source>
</evidence>
<keyword evidence="1" id="KW-0175">Coiled coil</keyword>
<name>A0ABU7UHJ9_9CLOT</name>
<dbReference type="NCBIfam" id="TIGR00619">
    <property type="entry name" value="sbcd"/>
    <property type="match status" value="1"/>
</dbReference>
<dbReference type="InterPro" id="IPR004843">
    <property type="entry name" value="Calcineurin-like_PHP"/>
</dbReference>
<dbReference type="InterPro" id="IPR038729">
    <property type="entry name" value="Rad50/SbcC_AAA"/>
</dbReference>
<keyword evidence="1" id="KW-0255">Endonuclease</keyword>
<keyword evidence="1" id="KW-0235">DNA replication</keyword>
<feature type="domain" description="Calcineurin-like phosphoesterase" evidence="2">
    <location>
        <begin position="1"/>
        <end position="226"/>
    </location>
</feature>
<dbReference type="EMBL" id="JAZHFS010000001">
    <property type="protein sequence ID" value="MEF2110875.1"/>
    <property type="molecule type" value="Genomic_DNA"/>
</dbReference>
<gene>
    <name evidence="1 4" type="primary">sbcD</name>
    <name evidence="4" type="ORF">SJI18_00970</name>
</gene>
<evidence type="ECO:0000313" key="4">
    <source>
        <dbReference type="EMBL" id="MEF2110875.1"/>
    </source>
</evidence>
<keyword evidence="5" id="KW-1185">Reference proteome</keyword>
<keyword evidence="1 4" id="KW-0378">Hydrolase</keyword>
<dbReference type="GO" id="GO:0004527">
    <property type="term" value="F:exonuclease activity"/>
    <property type="evidence" value="ECO:0007669"/>
    <property type="project" value="UniProtKB-KW"/>
</dbReference>
<evidence type="ECO:0000256" key="1">
    <source>
        <dbReference type="RuleBase" id="RU363069"/>
    </source>
</evidence>
<keyword evidence="1" id="KW-0540">Nuclease</keyword>
<comment type="similarity">
    <text evidence="1">Belongs to the SbcD family.</text>
</comment>
<dbReference type="Pfam" id="PF13476">
    <property type="entry name" value="AAA_23"/>
    <property type="match status" value="1"/>
</dbReference>
<dbReference type="RefSeq" id="WP_216247494.1">
    <property type="nucleotide sequence ID" value="NZ_JAZHFS010000001.1"/>
</dbReference>
<organism evidence="4 5">
    <name type="scientific">Clostridium frigoriphilum</name>
    <dbReference type="NCBI Taxonomy" id="443253"/>
    <lineage>
        <taxon>Bacteria</taxon>
        <taxon>Bacillati</taxon>
        <taxon>Bacillota</taxon>
        <taxon>Clostridia</taxon>
        <taxon>Eubacteriales</taxon>
        <taxon>Clostridiaceae</taxon>
        <taxon>Clostridium</taxon>
    </lineage>
</organism>
<dbReference type="PANTHER" id="PTHR32114">
    <property type="entry name" value="ABC TRANSPORTER ABCH.3"/>
    <property type="match status" value="1"/>
</dbReference>
<feature type="coiled-coil region" evidence="1">
    <location>
        <begin position="773"/>
        <end position="835"/>
    </location>
</feature>
<evidence type="ECO:0000313" key="5">
    <source>
        <dbReference type="Proteomes" id="UP001498469"/>
    </source>
</evidence>
<keyword evidence="1" id="KW-0233">DNA recombination</keyword>
<dbReference type="Proteomes" id="UP001498469">
    <property type="component" value="Unassembled WGS sequence"/>
</dbReference>
<keyword evidence="1 4" id="KW-0269">Exonuclease</keyword>
<comment type="subunit">
    <text evidence="1">Heterodimer of SbcC and SbcD.</text>
</comment>
<dbReference type="InterPro" id="IPR004593">
    <property type="entry name" value="SbcD"/>
</dbReference>
<comment type="caution">
    <text evidence="4">The sequence shown here is derived from an EMBL/GenBank/DDBJ whole genome shotgun (WGS) entry which is preliminary data.</text>
</comment>
<sequence length="1261" mass="142285">MKILHTADIHLGELNGPIINGENARMMDTVRCMDYITSKAVTEDVDIIVISGDLFNKSKLWADEMLKEITIATSWLRSLCSIAPTVLMWGTGNHDSIAAFENIRKMNIDNLTVVTEPKLLEIYTKSGSIQVAAVPGMDKGYFRSLFPGMDMEDENKAISKALGNVILGIGIDAVKAFPLILMSHYTVMGSTTGNGEALFMNSDIIIPTEALEASNYDLVCLGHIHKAQSIPNCGRPVYYSGPPNAISFNEEGQRKGFYIHDFDDESMQLNSRFINTPSREFVTLEMSELDIDYFTRNGKMVIEEGHEAKNKIVRVIYSCSDEVNKQFSKKSLEKALYAAGAFYVSEIRPSKIIATVDKNALNENDSVENNLKFWLEKQEVPAEEIIKIIEIARPMISTVSASLPTGKLSGVFEPVRLAVKNYRSYLEEEFDFTKISFATVNGPNGIGKSSFFMDAMADCLYEQPREGELTGWISNNPEIKSGAMTFEFLMGKDIWRVIRTRVKSGKTTLALQRYVETEWKDFSEDNKTQTQEKILNLLGMDALTFKSCALIMQDNYGVFLEADKTDRMQVLGNILGLNVYDKLHAIAKEDLKIQNRNIEKLKSTIAELDTKINTKVMYEDQLLDYQRAKDYKQQQITIAENKLKEANLQVEKYKNIISKIAVISEKVETMANEINVKESEMLKLDEEKKRAENITGMEDKILSKITEYETTRDKITTLRARQSLVNNKRSEVASVKSEVSKNGVDIIVNDRKIGTLDVDLKCKKGLELEVASLDALEKALEVMDKEKLNLSSLEQEQSKALQEHKIAQKNYDNKLEKIESELNSCKRKAELIENSNCPIEKPTCNFLKDAMESKSKIEGFEKDKKDCESIDFNEVLALSKNYRLLTEKVMAHEYNPITHQITNKRIVEIRKQKEQLLSLSGKDEMLKNELELQSELRKKQGTLKEKLIILEAEYSVLELETNELKILEISLPTLEKWYKGKDELPAAKQSLINVKARLDVLVEEIKDKQILSIAEKAKQSKLSEDVFLIKTSDPEPIENELKGLRGELTTIDVNIGIANSKIVEFKSFDVEMMEKAKELKEYASRASKLTLLVKAFSIDGVPFQIVRSAVPELSAQANEILSQMTGGKMSIEMKMDKILKNKSEVNALEIWISDYQRGTMPYLSRSGGQKVKAALSVAFSLADLKANRAGIQLGMMFIDEPPFLDGDGVQAYCDALELIHNRYPNMRVVAISHDPAMKARFPQEIEVIDTGDGGSKIIFND</sequence>
<protein>
    <recommendedName>
        <fullName evidence="1">Nuclease SbcCD subunit D</fullName>
    </recommendedName>
</protein>
<accession>A0ABU7UHJ9</accession>
<evidence type="ECO:0000259" key="2">
    <source>
        <dbReference type="Pfam" id="PF00149"/>
    </source>
</evidence>
<feature type="coiled-coil region" evidence="1">
    <location>
        <begin position="584"/>
        <end position="694"/>
    </location>
</feature>
<proteinExistence type="inferred from homology"/>
<reference evidence="4 5" key="1">
    <citation type="submission" date="2023-11" db="EMBL/GenBank/DDBJ databases">
        <title>Draft genome sequence of a psychrophilic Clostridium strain from permafrost water brine.</title>
        <authorList>
            <person name="Shcherbakova V.A."/>
            <person name="Trubitsyn V.E."/>
            <person name="Zakharyuk A.G."/>
        </authorList>
    </citation>
    <scope>NUCLEOTIDE SEQUENCE [LARGE SCALE GENOMIC DNA]</scope>
    <source>
        <strain evidence="4 5">14F</strain>
    </source>
</reference>
<dbReference type="PANTHER" id="PTHR32114:SF2">
    <property type="entry name" value="ABC TRANSPORTER ABCH.3"/>
    <property type="match status" value="1"/>
</dbReference>